<proteinExistence type="predicted"/>
<dbReference type="RefSeq" id="WP_136425359.1">
    <property type="nucleotide sequence ID" value="NZ_OZ241748.1"/>
</dbReference>
<reference evidence="2 3" key="1">
    <citation type="submission" date="2019-04" db="EMBL/GenBank/DDBJ databases">
        <authorList>
            <person name="Jiang L."/>
        </authorList>
    </citation>
    <scope>NUCLEOTIDE SEQUENCE [LARGE SCALE GENOMIC DNA]</scope>
    <source>
        <strain evidence="2 3">YIM 131861</strain>
    </source>
</reference>
<keyword evidence="3" id="KW-1185">Reference proteome</keyword>
<dbReference type="Pfam" id="PF25355">
    <property type="entry name" value="DUF7882"/>
    <property type="match status" value="1"/>
</dbReference>
<feature type="domain" description="DUF7882" evidence="1">
    <location>
        <begin position="1"/>
        <end position="95"/>
    </location>
</feature>
<organism evidence="2 3">
    <name type="scientific">Orlajensenia flava</name>
    <dbReference type="NCBI Taxonomy" id="2565934"/>
    <lineage>
        <taxon>Bacteria</taxon>
        <taxon>Bacillati</taxon>
        <taxon>Actinomycetota</taxon>
        <taxon>Actinomycetes</taxon>
        <taxon>Micrococcales</taxon>
        <taxon>Microbacteriaceae</taxon>
        <taxon>Orlajensenia</taxon>
    </lineage>
</organism>
<accession>A0A4S4FKI9</accession>
<evidence type="ECO:0000313" key="3">
    <source>
        <dbReference type="Proteomes" id="UP000307380"/>
    </source>
</evidence>
<dbReference type="InterPro" id="IPR057204">
    <property type="entry name" value="DUF7882"/>
</dbReference>
<dbReference type="OrthoDB" id="5123855at2"/>
<gene>
    <name evidence="2" type="ORF">E6C70_15245</name>
</gene>
<dbReference type="Proteomes" id="UP000307380">
    <property type="component" value="Unassembled WGS sequence"/>
</dbReference>
<dbReference type="AlphaFoldDB" id="A0A4S4FKI9"/>
<name>A0A4S4FKI9_9MICO</name>
<evidence type="ECO:0000259" key="1">
    <source>
        <dbReference type="Pfam" id="PF25355"/>
    </source>
</evidence>
<evidence type="ECO:0000313" key="2">
    <source>
        <dbReference type="EMBL" id="THG30392.1"/>
    </source>
</evidence>
<sequence>MGTLFYGSEPIPMEDRTLAHLKVAVVTKLRRGENFTLSWTHGEEDVRGRTTIWMHESIPLRFEFTEPEPPDLHREWIESILRSANTTGGIMLTPENMESGSTAAAIEGDGGLAIA</sequence>
<protein>
    <recommendedName>
        <fullName evidence="1">DUF7882 domain-containing protein</fullName>
    </recommendedName>
</protein>
<dbReference type="EMBL" id="SSSN01000014">
    <property type="protein sequence ID" value="THG30392.1"/>
    <property type="molecule type" value="Genomic_DNA"/>
</dbReference>
<comment type="caution">
    <text evidence="2">The sequence shown here is derived from an EMBL/GenBank/DDBJ whole genome shotgun (WGS) entry which is preliminary data.</text>
</comment>